<dbReference type="CDD" id="cd03025">
    <property type="entry name" value="DsbA_FrnE_like"/>
    <property type="match status" value="1"/>
</dbReference>
<proteinExistence type="predicted"/>
<dbReference type="Proteomes" id="UP001320691">
    <property type="component" value="Unassembled WGS sequence"/>
</dbReference>
<dbReference type="InterPro" id="IPR001853">
    <property type="entry name" value="DSBA-like_thioredoxin_dom"/>
</dbReference>
<dbReference type="GO" id="GO:0016491">
    <property type="term" value="F:oxidoreductase activity"/>
    <property type="evidence" value="ECO:0007669"/>
    <property type="project" value="InterPro"/>
</dbReference>
<evidence type="ECO:0000313" key="2">
    <source>
        <dbReference type="EMBL" id="MCS4279020.1"/>
    </source>
</evidence>
<reference evidence="2" key="1">
    <citation type="submission" date="2022-08" db="EMBL/GenBank/DDBJ databases">
        <title>Genomic analyses of the natural microbiome of Caenorhabditis elegans.</title>
        <authorList>
            <person name="Samuel B."/>
        </authorList>
    </citation>
    <scope>NUCLEOTIDE SEQUENCE</scope>
    <source>
        <strain evidence="2">BIGb0277</strain>
    </source>
</reference>
<accession>A0AAW5PFH5</accession>
<protein>
    <recommendedName>
        <fullName evidence="1">DSBA-like thioredoxin domain-containing protein</fullName>
    </recommendedName>
</protein>
<name>A0AAW5PFH5_9GAMM</name>
<feature type="domain" description="DSBA-like thioredoxin" evidence="1">
    <location>
        <begin position="8"/>
        <end position="186"/>
    </location>
</feature>
<sequence>MQKTLHYLFDPLCGWCYGAGAILPRLRELPGVSLALLPTGLFSDEGARQMDAAFAGYAWANDQRIERLTGQTFSQHYRQHVLGDRERRFDSGPATVALTAVSLTDPTRELEALMAIQHARYVDGSDITSHTCLADLLHGLGLDAAAARTELPDAELLGANQARLGRARTLMQEFDLHGVPALIVQSGARRAVLDLSTAYPNPQAWLNQLAAI</sequence>
<organism evidence="2 3">
    <name type="scientific">Stenotrophomonas rhizophila</name>
    <dbReference type="NCBI Taxonomy" id="216778"/>
    <lineage>
        <taxon>Bacteria</taxon>
        <taxon>Pseudomonadati</taxon>
        <taxon>Pseudomonadota</taxon>
        <taxon>Gammaproteobacteria</taxon>
        <taxon>Lysobacterales</taxon>
        <taxon>Lysobacteraceae</taxon>
        <taxon>Stenotrophomonas</taxon>
    </lineage>
</organism>
<evidence type="ECO:0000259" key="1">
    <source>
        <dbReference type="Pfam" id="PF01323"/>
    </source>
</evidence>
<dbReference type="EMBL" id="JANUEK010000002">
    <property type="protein sequence ID" value="MCS4279020.1"/>
    <property type="molecule type" value="Genomic_DNA"/>
</dbReference>
<dbReference type="Gene3D" id="3.40.30.10">
    <property type="entry name" value="Glutaredoxin"/>
    <property type="match status" value="1"/>
</dbReference>
<dbReference type="InterPro" id="IPR036249">
    <property type="entry name" value="Thioredoxin-like_sf"/>
</dbReference>
<comment type="caution">
    <text evidence="2">The sequence shown here is derived from an EMBL/GenBank/DDBJ whole genome shotgun (WGS) entry which is preliminary data.</text>
</comment>
<dbReference type="SUPFAM" id="SSF52833">
    <property type="entry name" value="Thioredoxin-like"/>
    <property type="match status" value="1"/>
</dbReference>
<evidence type="ECO:0000313" key="3">
    <source>
        <dbReference type="Proteomes" id="UP001320691"/>
    </source>
</evidence>
<gene>
    <name evidence="2" type="ORF">M2412_000987</name>
</gene>
<dbReference type="RefSeq" id="WP_259259783.1">
    <property type="nucleotide sequence ID" value="NZ_JANUEK010000002.1"/>
</dbReference>
<dbReference type="Pfam" id="PF01323">
    <property type="entry name" value="DSBA"/>
    <property type="match status" value="1"/>
</dbReference>
<dbReference type="AlphaFoldDB" id="A0AAW5PFH5"/>